<keyword evidence="1" id="KW-1133">Transmembrane helix</keyword>
<name>A0A8J7QJ50_9BACT</name>
<sequence>MSTPARQRGLLFVIALVALFIVRVDVWQWDDPGRLLGLPIGLTYHVAFCFLLIAFFYAMVRWAWPYDDKTGGDA</sequence>
<proteinExistence type="predicted"/>
<feature type="transmembrane region" description="Helical" evidence="1">
    <location>
        <begin position="42"/>
        <end position="60"/>
    </location>
</feature>
<keyword evidence="1" id="KW-0472">Membrane</keyword>
<dbReference type="Proteomes" id="UP000664417">
    <property type="component" value="Unassembled WGS sequence"/>
</dbReference>
<organism evidence="2 3">
    <name type="scientific">Acanthopleuribacter pedis</name>
    <dbReference type="NCBI Taxonomy" id="442870"/>
    <lineage>
        <taxon>Bacteria</taxon>
        <taxon>Pseudomonadati</taxon>
        <taxon>Acidobacteriota</taxon>
        <taxon>Holophagae</taxon>
        <taxon>Acanthopleuribacterales</taxon>
        <taxon>Acanthopleuribacteraceae</taxon>
        <taxon>Acanthopleuribacter</taxon>
    </lineage>
</organism>
<evidence type="ECO:0000313" key="2">
    <source>
        <dbReference type="EMBL" id="MBO1319180.1"/>
    </source>
</evidence>
<dbReference type="RefSeq" id="WP_207858999.1">
    <property type="nucleotide sequence ID" value="NZ_JAFREP010000008.1"/>
</dbReference>
<dbReference type="AlphaFoldDB" id="A0A8J7QJ50"/>
<reference evidence="2" key="1">
    <citation type="submission" date="2021-03" db="EMBL/GenBank/DDBJ databases">
        <authorList>
            <person name="Wang G."/>
        </authorList>
    </citation>
    <scope>NUCLEOTIDE SEQUENCE</scope>
    <source>
        <strain evidence="2">KCTC 12899</strain>
    </source>
</reference>
<accession>A0A8J7QJ50</accession>
<comment type="caution">
    <text evidence="2">The sequence shown here is derived from an EMBL/GenBank/DDBJ whole genome shotgun (WGS) entry which is preliminary data.</text>
</comment>
<evidence type="ECO:0000256" key="1">
    <source>
        <dbReference type="SAM" id="Phobius"/>
    </source>
</evidence>
<protein>
    <recommendedName>
        <fullName evidence="4">DUF3311 domain-containing protein</fullName>
    </recommendedName>
</protein>
<gene>
    <name evidence="2" type="ORF">J3U88_11975</name>
</gene>
<evidence type="ECO:0008006" key="4">
    <source>
        <dbReference type="Google" id="ProtNLM"/>
    </source>
</evidence>
<dbReference type="EMBL" id="JAFREP010000008">
    <property type="protein sequence ID" value="MBO1319180.1"/>
    <property type="molecule type" value="Genomic_DNA"/>
</dbReference>
<keyword evidence="1" id="KW-0812">Transmembrane</keyword>
<keyword evidence="3" id="KW-1185">Reference proteome</keyword>
<evidence type="ECO:0000313" key="3">
    <source>
        <dbReference type="Proteomes" id="UP000664417"/>
    </source>
</evidence>